<proteinExistence type="predicted"/>
<dbReference type="GO" id="GO:0046306">
    <property type="term" value="P:alkanesulfonate catabolic process"/>
    <property type="evidence" value="ECO:0007669"/>
    <property type="project" value="TreeGrafter"/>
</dbReference>
<dbReference type="GO" id="GO:0008726">
    <property type="term" value="F:alkanesulfonate monooxygenase activity"/>
    <property type="evidence" value="ECO:0007669"/>
    <property type="project" value="TreeGrafter"/>
</dbReference>
<protein>
    <recommendedName>
        <fullName evidence="5">Luciferase-like domain-containing protein</fullName>
    </recommendedName>
</protein>
<name>W4MDT9_9BACT</name>
<dbReference type="AlphaFoldDB" id="W4MDT9"/>
<sequence>MKIGVNMTISSQSIAVTDLAKKAEALGFESLWLPEHPIIPVHTTSRYGGTADGSIPVFMSDMADPFIGLAQVAAVTTTIKLGTGICLVPERNPLMLAKVIASLDRLSNGRFIFGIGAGWLKEETEIMGGNFEHRWGQTREAILAMKALWTQDEAEYHGTYYDFPPVRSSPKPVQQPHPPVLLGGSARNVFQRVVAWGDGWMPVRATPDDIEKGRASLGELATAAGRDPKALDVTVFGEGSDREAIKRFEGAGADRVIVRLPSTADESALTELERMAGRCWFRDEGIWAAKAFRVAMRKCWA</sequence>
<accession>W4MDT9</accession>
<evidence type="ECO:0000313" key="7">
    <source>
        <dbReference type="Proteomes" id="UP000019140"/>
    </source>
</evidence>
<dbReference type="NCBIfam" id="TIGR03619">
    <property type="entry name" value="F420_Rv2161c"/>
    <property type="match status" value="1"/>
</dbReference>
<dbReference type="PANTHER" id="PTHR42847">
    <property type="entry name" value="ALKANESULFONATE MONOOXYGENASE"/>
    <property type="match status" value="1"/>
</dbReference>
<dbReference type="PANTHER" id="PTHR42847:SF4">
    <property type="entry name" value="ALKANESULFONATE MONOOXYGENASE-RELATED"/>
    <property type="match status" value="1"/>
</dbReference>
<keyword evidence="1" id="KW-0285">Flavoprotein</keyword>
<keyword evidence="2" id="KW-0288">FMN</keyword>
<dbReference type="Gene3D" id="3.20.20.30">
    <property type="entry name" value="Luciferase-like domain"/>
    <property type="match status" value="1"/>
</dbReference>
<feature type="domain" description="Luciferase-like" evidence="5">
    <location>
        <begin position="16"/>
        <end position="237"/>
    </location>
</feature>
<gene>
    <name evidence="6" type="ORF">ETSY2_09255</name>
</gene>
<evidence type="ECO:0000256" key="1">
    <source>
        <dbReference type="ARBA" id="ARBA00022630"/>
    </source>
</evidence>
<dbReference type="InterPro" id="IPR011251">
    <property type="entry name" value="Luciferase-like_dom"/>
</dbReference>
<evidence type="ECO:0000313" key="6">
    <source>
        <dbReference type="EMBL" id="ETX07777.1"/>
    </source>
</evidence>
<keyword evidence="4" id="KW-0503">Monooxygenase</keyword>
<dbReference type="Proteomes" id="UP000019140">
    <property type="component" value="Unassembled WGS sequence"/>
</dbReference>
<dbReference type="InterPro" id="IPR036661">
    <property type="entry name" value="Luciferase-like_sf"/>
</dbReference>
<evidence type="ECO:0000256" key="2">
    <source>
        <dbReference type="ARBA" id="ARBA00022643"/>
    </source>
</evidence>
<dbReference type="InterPro" id="IPR019921">
    <property type="entry name" value="Lucif-like_OxRdtase_Rv2161c"/>
</dbReference>
<keyword evidence="3" id="KW-0560">Oxidoreductase</keyword>
<dbReference type="PATRIC" id="fig|1429439.4.peg.1587"/>
<keyword evidence="7" id="KW-1185">Reference proteome</keyword>
<dbReference type="Pfam" id="PF00296">
    <property type="entry name" value="Bac_luciferase"/>
    <property type="match status" value="1"/>
</dbReference>
<dbReference type="SUPFAM" id="SSF51679">
    <property type="entry name" value="Bacterial luciferase-like"/>
    <property type="match status" value="1"/>
</dbReference>
<evidence type="ECO:0000256" key="3">
    <source>
        <dbReference type="ARBA" id="ARBA00023002"/>
    </source>
</evidence>
<dbReference type="HOGENOM" id="CLU_027853_7_0_7"/>
<dbReference type="InterPro" id="IPR050172">
    <property type="entry name" value="SsuD_RutA_monooxygenase"/>
</dbReference>
<dbReference type="EMBL" id="AZHX01000375">
    <property type="protein sequence ID" value="ETX07777.1"/>
    <property type="molecule type" value="Genomic_DNA"/>
</dbReference>
<comment type="caution">
    <text evidence="6">The sequence shown here is derived from an EMBL/GenBank/DDBJ whole genome shotgun (WGS) entry which is preliminary data.</text>
</comment>
<organism evidence="6 7">
    <name type="scientific">Candidatus Entotheonella gemina</name>
    <dbReference type="NCBI Taxonomy" id="1429439"/>
    <lineage>
        <taxon>Bacteria</taxon>
        <taxon>Pseudomonadati</taxon>
        <taxon>Nitrospinota/Tectimicrobiota group</taxon>
        <taxon>Candidatus Tectimicrobiota</taxon>
        <taxon>Candidatus Entotheonellia</taxon>
        <taxon>Candidatus Entotheonellales</taxon>
        <taxon>Candidatus Entotheonellaceae</taxon>
        <taxon>Candidatus Entotheonella</taxon>
    </lineage>
</organism>
<evidence type="ECO:0000256" key="4">
    <source>
        <dbReference type="ARBA" id="ARBA00023033"/>
    </source>
</evidence>
<reference evidence="6 7" key="1">
    <citation type="journal article" date="2014" name="Nature">
        <title>An environmental bacterial taxon with a large and distinct metabolic repertoire.</title>
        <authorList>
            <person name="Wilson M.C."/>
            <person name="Mori T."/>
            <person name="Ruckert C."/>
            <person name="Uria A.R."/>
            <person name="Helf M.J."/>
            <person name="Takada K."/>
            <person name="Gernert C."/>
            <person name="Steffens U.A."/>
            <person name="Heycke N."/>
            <person name="Schmitt S."/>
            <person name="Rinke C."/>
            <person name="Helfrich E.J."/>
            <person name="Brachmann A.O."/>
            <person name="Gurgui C."/>
            <person name="Wakimoto T."/>
            <person name="Kracht M."/>
            <person name="Crusemann M."/>
            <person name="Hentschel U."/>
            <person name="Abe I."/>
            <person name="Matsunaga S."/>
            <person name="Kalinowski J."/>
            <person name="Takeyama H."/>
            <person name="Piel J."/>
        </authorList>
    </citation>
    <scope>NUCLEOTIDE SEQUENCE [LARGE SCALE GENOMIC DNA]</scope>
    <source>
        <strain evidence="7">TSY2</strain>
    </source>
</reference>
<evidence type="ECO:0000259" key="5">
    <source>
        <dbReference type="Pfam" id="PF00296"/>
    </source>
</evidence>